<organism evidence="2 3">
    <name type="scientific">Romanomermis culicivorax</name>
    <name type="common">Nematode worm</name>
    <dbReference type="NCBI Taxonomy" id="13658"/>
    <lineage>
        <taxon>Eukaryota</taxon>
        <taxon>Metazoa</taxon>
        <taxon>Ecdysozoa</taxon>
        <taxon>Nematoda</taxon>
        <taxon>Enoplea</taxon>
        <taxon>Dorylaimia</taxon>
        <taxon>Mermithida</taxon>
        <taxon>Mermithoidea</taxon>
        <taxon>Mermithidae</taxon>
        <taxon>Romanomermis</taxon>
    </lineage>
</organism>
<sequence>MGFYEDAYKHGFPQSPPKLTDYISPLHPDAQIQRCMEALKNRPKAVFNVPLPPPPLMNVEPATSSSTSLRPMAMSQPPTTPTSTTTTTVTHTTSLPPTAPMSVQSTTPAQPQLVITTRPVLGVAPPTSFAQCLEPRLPSEATRLPNYTHFRTMDLPHCITLAAPCHPPHINPSVEFFTPHTLHKMVLINFFGCLGVRVTMAVHIRAMNASLALYQYFHDHYPTTYQEQQRLVSPDVAALILRWIAGLWAEELGVVDTVHTAHLALFLYKAHGLDNPSCLLLAYNTAVGLIDSWMAYPQYSQFKQLPEIADIQRIYLQYHSETTIQYPCWAGTISLPHGTCCHRDCCCQQGCLRTVLL</sequence>
<accession>A0A915JYR5</accession>
<dbReference type="WBParaSite" id="nRc.2.0.1.t31135-RA">
    <property type="protein sequence ID" value="nRc.2.0.1.t31135-RA"/>
    <property type="gene ID" value="nRc.2.0.1.g31135"/>
</dbReference>
<proteinExistence type="predicted"/>
<keyword evidence="2" id="KW-1185">Reference proteome</keyword>
<dbReference type="AlphaFoldDB" id="A0A915JYR5"/>
<name>A0A915JYR5_ROMCU</name>
<evidence type="ECO:0000313" key="3">
    <source>
        <dbReference type="WBParaSite" id="nRc.2.0.1.t31135-RA"/>
    </source>
</evidence>
<feature type="region of interest" description="Disordered" evidence="1">
    <location>
        <begin position="57"/>
        <end position="108"/>
    </location>
</feature>
<feature type="compositionally biased region" description="Low complexity" evidence="1">
    <location>
        <begin position="81"/>
        <end position="96"/>
    </location>
</feature>
<evidence type="ECO:0000313" key="2">
    <source>
        <dbReference type="Proteomes" id="UP000887565"/>
    </source>
</evidence>
<protein>
    <submittedName>
        <fullName evidence="3">Uncharacterized protein</fullName>
    </submittedName>
</protein>
<dbReference type="Proteomes" id="UP000887565">
    <property type="component" value="Unplaced"/>
</dbReference>
<reference evidence="3" key="1">
    <citation type="submission" date="2022-11" db="UniProtKB">
        <authorList>
            <consortium name="WormBaseParasite"/>
        </authorList>
    </citation>
    <scope>IDENTIFICATION</scope>
</reference>
<evidence type="ECO:0000256" key="1">
    <source>
        <dbReference type="SAM" id="MobiDB-lite"/>
    </source>
</evidence>